<keyword evidence="2" id="KW-1185">Reference proteome</keyword>
<reference evidence="1" key="1">
    <citation type="submission" date="2023-10" db="EMBL/GenBank/DDBJ databases">
        <authorList>
            <person name="Chen Y."/>
            <person name="Shah S."/>
            <person name="Dougan E. K."/>
            <person name="Thang M."/>
            <person name="Chan C."/>
        </authorList>
    </citation>
    <scope>NUCLEOTIDE SEQUENCE [LARGE SCALE GENOMIC DNA]</scope>
</reference>
<evidence type="ECO:0000313" key="1">
    <source>
        <dbReference type="EMBL" id="CAK0790907.1"/>
    </source>
</evidence>
<organism evidence="1 2">
    <name type="scientific">Prorocentrum cordatum</name>
    <dbReference type="NCBI Taxonomy" id="2364126"/>
    <lineage>
        <taxon>Eukaryota</taxon>
        <taxon>Sar</taxon>
        <taxon>Alveolata</taxon>
        <taxon>Dinophyceae</taxon>
        <taxon>Prorocentrales</taxon>
        <taxon>Prorocentraceae</taxon>
        <taxon>Prorocentrum</taxon>
    </lineage>
</organism>
<gene>
    <name evidence="1" type="ORF">PCOR1329_LOCUS2030</name>
</gene>
<dbReference type="EMBL" id="CAUYUJ010000500">
    <property type="protein sequence ID" value="CAK0790907.1"/>
    <property type="molecule type" value="Genomic_DNA"/>
</dbReference>
<name>A0ABN9PDE8_9DINO</name>
<protein>
    <submittedName>
        <fullName evidence="1">Uncharacterized protein</fullName>
    </submittedName>
</protein>
<dbReference type="Proteomes" id="UP001189429">
    <property type="component" value="Unassembled WGS sequence"/>
</dbReference>
<accession>A0ABN9PDE8</accession>
<proteinExistence type="predicted"/>
<sequence length="473" mass="48807">MAAAMPPPILRPWLWLRYQGEALYHQRRVVGVLASSATQVTDADEVIGVSPDGDPEQIDLSGASRDIEAWRWSEVFRPPPPGIPRGQPAVLPATGSLVDAVWPAPAAPAAAAAAAPAAPGLPLALPGMAPPPGPPALGAPAAAAAPLALLGAPPAALPGAAPPGAVVAAPLAAAAPGAAAPAAFPAAMAAGAPAAGAPLAAGLGMVAAAPYPVMVTVETTTYGPRGTPVAPNGTEVMSDDVGIHTAPGHGGLLVRTIRSDQVQDFKGLEAAGDARLLSVIAVNGQRSRRAWRDVASSLSEIAFPDWAIEGPRATLWRCRWIDRRGGGPLDHHRFFVMVHRLHKDSWGVPMHEFGMKALETLGAYDSLDLPNVAGVESLMREVQLVEYAYAKHDGFAGASTEGRGRGRGRGGAAGAFGYLDEHTAFRGQRETGDAMACPALVERVGKQVERDAIILKQVRKAREERADAGHGPN</sequence>
<comment type="caution">
    <text evidence="1">The sequence shown here is derived from an EMBL/GenBank/DDBJ whole genome shotgun (WGS) entry which is preliminary data.</text>
</comment>
<evidence type="ECO:0000313" key="2">
    <source>
        <dbReference type="Proteomes" id="UP001189429"/>
    </source>
</evidence>